<dbReference type="Pfam" id="PF01395">
    <property type="entry name" value="PBP_GOBP"/>
    <property type="match status" value="1"/>
</dbReference>
<proteinExistence type="predicted"/>
<dbReference type="EMBL" id="VTPC01038551">
    <property type="protein sequence ID" value="KAF2891113.1"/>
    <property type="molecule type" value="Genomic_DNA"/>
</dbReference>
<name>A0A8K0CPA9_IGNLU</name>
<reference evidence="1" key="1">
    <citation type="submission" date="2019-08" db="EMBL/GenBank/DDBJ databases">
        <title>The genome of the North American firefly Photinus pyralis.</title>
        <authorList>
            <consortium name="Photinus pyralis genome working group"/>
            <person name="Fallon T.R."/>
            <person name="Sander Lower S.E."/>
            <person name="Weng J.-K."/>
        </authorList>
    </citation>
    <scope>NUCLEOTIDE SEQUENCE</scope>
    <source>
        <strain evidence="1">TRF0915ILg1</strain>
        <tissue evidence="1">Whole body</tissue>
    </source>
</reference>
<keyword evidence="2" id="KW-1185">Reference proteome</keyword>
<dbReference type="Proteomes" id="UP000801492">
    <property type="component" value="Unassembled WGS sequence"/>
</dbReference>
<dbReference type="CDD" id="cd23992">
    <property type="entry name" value="PBP_GOBP"/>
    <property type="match status" value="1"/>
</dbReference>
<gene>
    <name evidence="1" type="ORF">ILUMI_15060</name>
</gene>
<evidence type="ECO:0000313" key="1">
    <source>
        <dbReference type="EMBL" id="KAF2891113.1"/>
    </source>
</evidence>
<dbReference type="Gene3D" id="1.10.238.20">
    <property type="entry name" value="Pheromone/general odorant binding protein domain"/>
    <property type="match status" value="1"/>
</dbReference>
<dbReference type="OrthoDB" id="7665616at2759"/>
<dbReference type="GO" id="GO:0005549">
    <property type="term" value="F:odorant binding"/>
    <property type="evidence" value="ECO:0007669"/>
    <property type="project" value="InterPro"/>
</dbReference>
<evidence type="ECO:0000313" key="2">
    <source>
        <dbReference type="Proteomes" id="UP000801492"/>
    </source>
</evidence>
<dbReference type="AlphaFoldDB" id="A0A8K0CPA9"/>
<dbReference type="SUPFAM" id="SSF47565">
    <property type="entry name" value="Insect pheromone/odorant-binding proteins"/>
    <property type="match status" value="1"/>
</dbReference>
<accession>A0A8K0CPA9</accession>
<dbReference type="InterPro" id="IPR036728">
    <property type="entry name" value="PBP_GOBP_sf"/>
</dbReference>
<sequence>MTKPIFNPILSQNFYLKCRGDTSELQSIACQLIFNMKSVAVFLFALLVGALGYNWDHEELECVDEQKLDKAEIEELNDPWEKPTPEDNKVLNDLLECSWKTLGMLNDNGEINWDKILENVGEEIKKNIEQDHSDSGIRTSIVTAGMFQGAVNECREQGFHGSTPGQTAAKAQNCVGEKLGAGISI</sequence>
<dbReference type="InterPro" id="IPR006170">
    <property type="entry name" value="PBP/GOBP"/>
</dbReference>
<comment type="caution">
    <text evidence="1">The sequence shown here is derived from an EMBL/GenBank/DDBJ whole genome shotgun (WGS) entry which is preliminary data.</text>
</comment>
<organism evidence="1 2">
    <name type="scientific">Ignelater luminosus</name>
    <name type="common">Cucubano</name>
    <name type="synonym">Pyrophorus luminosus</name>
    <dbReference type="NCBI Taxonomy" id="2038154"/>
    <lineage>
        <taxon>Eukaryota</taxon>
        <taxon>Metazoa</taxon>
        <taxon>Ecdysozoa</taxon>
        <taxon>Arthropoda</taxon>
        <taxon>Hexapoda</taxon>
        <taxon>Insecta</taxon>
        <taxon>Pterygota</taxon>
        <taxon>Neoptera</taxon>
        <taxon>Endopterygota</taxon>
        <taxon>Coleoptera</taxon>
        <taxon>Polyphaga</taxon>
        <taxon>Elateriformia</taxon>
        <taxon>Elateroidea</taxon>
        <taxon>Elateridae</taxon>
        <taxon>Agrypninae</taxon>
        <taxon>Pyrophorini</taxon>
        <taxon>Ignelater</taxon>
    </lineage>
</organism>
<protein>
    <submittedName>
        <fullName evidence="1">Uncharacterized protein</fullName>
    </submittedName>
</protein>